<dbReference type="OrthoDB" id="9996895at2759"/>
<comment type="caution">
    <text evidence="3">The sequence shown here is derived from an EMBL/GenBank/DDBJ whole genome shotgun (WGS) entry which is preliminary data.</text>
</comment>
<reference evidence="3" key="1">
    <citation type="submission" date="2021-11" db="EMBL/GenBank/DDBJ databases">
        <authorList>
            <person name="Schell T."/>
        </authorList>
    </citation>
    <scope>NUCLEOTIDE SEQUENCE</scope>
    <source>
        <strain evidence="3">M5</strain>
    </source>
</reference>
<dbReference type="Pfam" id="PF00004">
    <property type="entry name" value="AAA"/>
    <property type="match status" value="1"/>
</dbReference>
<dbReference type="InterPro" id="IPR003959">
    <property type="entry name" value="ATPase_AAA_core"/>
</dbReference>
<dbReference type="GO" id="GO:0003677">
    <property type="term" value="F:DNA binding"/>
    <property type="evidence" value="ECO:0007669"/>
    <property type="project" value="TreeGrafter"/>
</dbReference>
<dbReference type="Proteomes" id="UP000789390">
    <property type="component" value="Unassembled WGS sequence"/>
</dbReference>
<sequence length="993" mass="111868">MSNRNLMHYFSPNVTVKSTDELTTSLVADEQETRVETAVQSSALAKRPRTAKIRPIVVDDDDDYFENDLLLPPQHGNSITKYFSPVDRQQAVTRKHKKPCVMTVQVQVHGSPQKKGCKAPVAAKKGMKKKKRKIGIPSALADAIELVSSEELVTESSPEVMVVIKPAEPVQPPTPKTQWKMKISLSSKVKVSDDDQEEQSDAKESAPRRSSRMRIKPMALRDEPEEFEPKKILKKKRKKGKIDDDDELKILSEDIAPVFLKKKWEDEARAVKKAKKEFLFSGVPEVLKQQTTALIALEQRPVEIFPKISHVTQAGSRSWRLPYPDQLSLVMLRKSLSDSKKINRPTTFSSNLNSSMLSSNAANSSESCDRSISPKQASYLEWRFCKEWITRLKEDHSLSFPFFRTLRTLLPRANNEGDLPWTDAYAPKLSTDILANNRMSSQQLKNWLNQWKIRAGEEVTPSPKKNTKKVGKRKRIASDCTDSEDAAVDGTSNSSWNQEEEEQLCNCVLLVGPAGCGKTATVYALAEELGYNVLEVNASSRRNGKTVLSHLHEATQSHSLNNNSSSSSNAVSSNSMNKLFFGGSAAKPVRSEVKSALSLVLFEDVDIVFEMEDESFYNALTTLIQTSKRPIVLTLGSTEERVLTQIQDKIKSYFDIFYFLSPDQSIACGYLWSVCLAEGYPLDWKSLANWVASRGVLDLDLRSLLLKLQFLLQSHPLRLKLNFNQLQLKNDEEGSNCSSNGSKSWKPSSDSSDSSPIQLIELAIVEKLAGGDWPYASAARSSRFTYDADSDSVLIVESKTKKRFSRILSNDSLFDPECVEETIEEVDEKSLSKEGMNRDLTHLARCLDFRSGKELFSSCLIRDDLSWNDASLLNEIQQFMTDRCGRLMDKDLSDMTPTSPQDFLTELQYEKVTKSANQVLLQCSIPRSVMLNRRSHSSDFLPYLRSFVRTDLERSVSKRRRKQRSRAEAPTIRLPTLDLVLSTSSAIRLANNF</sequence>
<dbReference type="GO" id="GO:0061860">
    <property type="term" value="F:DNA clamp unloader activity"/>
    <property type="evidence" value="ECO:0007669"/>
    <property type="project" value="TreeGrafter"/>
</dbReference>
<dbReference type="PANTHER" id="PTHR23389:SF21">
    <property type="entry name" value="ATPASE FAMILY AAA DOMAIN-CONTAINING PROTEIN 5"/>
    <property type="match status" value="1"/>
</dbReference>
<feature type="compositionally biased region" description="Basic residues" evidence="1">
    <location>
        <begin position="465"/>
        <end position="475"/>
    </location>
</feature>
<dbReference type="CDD" id="cd00009">
    <property type="entry name" value="AAA"/>
    <property type="match status" value="1"/>
</dbReference>
<dbReference type="GO" id="GO:0016887">
    <property type="term" value="F:ATP hydrolysis activity"/>
    <property type="evidence" value="ECO:0007669"/>
    <property type="project" value="InterPro"/>
</dbReference>
<feature type="domain" description="AAA+ ATPase" evidence="2">
    <location>
        <begin position="504"/>
        <end position="647"/>
    </location>
</feature>
<dbReference type="InterPro" id="IPR003593">
    <property type="entry name" value="AAA+_ATPase"/>
</dbReference>
<name>A0A8J2S1S4_9CRUS</name>
<dbReference type="SUPFAM" id="SSF52540">
    <property type="entry name" value="P-loop containing nucleoside triphosphate hydrolases"/>
    <property type="match status" value="1"/>
</dbReference>
<keyword evidence="4" id="KW-1185">Reference proteome</keyword>
<feature type="compositionally biased region" description="Low complexity" evidence="1">
    <location>
        <begin position="738"/>
        <end position="752"/>
    </location>
</feature>
<protein>
    <recommendedName>
        <fullName evidence="2">AAA+ ATPase domain-containing protein</fullName>
    </recommendedName>
</protein>
<dbReference type="PANTHER" id="PTHR23389">
    <property type="entry name" value="CHROMOSOME TRANSMISSION FIDELITY FACTOR 18"/>
    <property type="match status" value="1"/>
</dbReference>
<feature type="region of interest" description="Disordered" evidence="1">
    <location>
        <begin position="459"/>
        <end position="495"/>
    </location>
</feature>
<dbReference type="GO" id="GO:0005634">
    <property type="term" value="C:nucleus"/>
    <property type="evidence" value="ECO:0007669"/>
    <property type="project" value="TreeGrafter"/>
</dbReference>
<evidence type="ECO:0000313" key="3">
    <source>
        <dbReference type="EMBL" id="CAH0112657.1"/>
    </source>
</evidence>
<dbReference type="AlphaFoldDB" id="A0A8J2S1S4"/>
<dbReference type="GO" id="GO:0005524">
    <property type="term" value="F:ATP binding"/>
    <property type="evidence" value="ECO:0007669"/>
    <property type="project" value="InterPro"/>
</dbReference>
<feature type="region of interest" description="Disordered" evidence="1">
    <location>
        <begin position="170"/>
        <end position="217"/>
    </location>
</feature>
<dbReference type="InterPro" id="IPR027417">
    <property type="entry name" value="P-loop_NTPase"/>
</dbReference>
<dbReference type="Gene3D" id="3.40.50.300">
    <property type="entry name" value="P-loop containing nucleotide triphosphate hydrolases"/>
    <property type="match status" value="1"/>
</dbReference>
<evidence type="ECO:0000259" key="2">
    <source>
        <dbReference type="SMART" id="SM00382"/>
    </source>
</evidence>
<evidence type="ECO:0000256" key="1">
    <source>
        <dbReference type="SAM" id="MobiDB-lite"/>
    </source>
</evidence>
<dbReference type="EMBL" id="CAKKLH010000329">
    <property type="protein sequence ID" value="CAH0112657.1"/>
    <property type="molecule type" value="Genomic_DNA"/>
</dbReference>
<evidence type="ECO:0000313" key="4">
    <source>
        <dbReference type="Proteomes" id="UP000789390"/>
    </source>
</evidence>
<gene>
    <name evidence="3" type="ORF">DGAL_LOCUS16426</name>
</gene>
<feature type="region of interest" description="Disordered" evidence="1">
    <location>
        <begin position="731"/>
        <end position="752"/>
    </location>
</feature>
<proteinExistence type="predicted"/>
<accession>A0A8J2S1S4</accession>
<dbReference type="SMART" id="SM00382">
    <property type="entry name" value="AAA"/>
    <property type="match status" value="1"/>
</dbReference>
<organism evidence="3 4">
    <name type="scientific">Daphnia galeata</name>
    <dbReference type="NCBI Taxonomy" id="27404"/>
    <lineage>
        <taxon>Eukaryota</taxon>
        <taxon>Metazoa</taxon>
        <taxon>Ecdysozoa</taxon>
        <taxon>Arthropoda</taxon>
        <taxon>Crustacea</taxon>
        <taxon>Branchiopoda</taxon>
        <taxon>Diplostraca</taxon>
        <taxon>Cladocera</taxon>
        <taxon>Anomopoda</taxon>
        <taxon>Daphniidae</taxon>
        <taxon>Daphnia</taxon>
    </lineage>
</organism>